<sequence length="50" mass="6073">MIFPLFRRDDRQGLQLSRRGIPRELPPYLMRDIGLEPCPERPRLPFHSLW</sequence>
<dbReference type="Proteomes" id="UP000182466">
    <property type="component" value="Unassembled WGS sequence"/>
</dbReference>
<protein>
    <submittedName>
        <fullName evidence="1">Uncharacterized protein</fullName>
    </submittedName>
</protein>
<evidence type="ECO:0000313" key="1">
    <source>
        <dbReference type="EMBL" id="SFT91114.1"/>
    </source>
</evidence>
<dbReference type="STRING" id="999627.SAMN05216236_11263"/>
<accession>A0A1I7BV87</accession>
<dbReference type="AlphaFoldDB" id="A0A1I7BV87"/>
<organism evidence="1 2">
    <name type="scientific">Sedimentitalea nanhaiensis</name>
    <dbReference type="NCBI Taxonomy" id="999627"/>
    <lineage>
        <taxon>Bacteria</taxon>
        <taxon>Pseudomonadati</taxon>
        <taxon>Pseudomonadota</taxon>
        <taxon>Alphaproteobacteria</taxon>
        <taxon>Rhodobacterales</taxon>
        <taxon>Paracoccaceae</taxon>
        <taxon>Sedimentitalea</taxon>
    </lineage>
</organism>
<evidence type="ECO:0000313" key="2">
    <source>
        <dbReference type="Proteomes" id="UP000182466"/>
    </source>
</evidence>
<keyword evidence="2" id="KW-1185">Reference proteome</keyword>
<gene>
    <name evidence="1" type="ORF">SAMN05216236_11263</name>
</gene>
<reference evidence="1 2" key="1">
    <citation type="submission" date="2016-10" db="EMBL/GenBank/DDBJ databases">
        <authorList>
            <person name="de Groot N.N."/>
        </authorList>
    </citation>
    <scope>NUCLEOTIDE SEQUENCE [LARGE SCALE GENOMIC DNA]</scope>
    <source>
        <strain evidence="1 2">CGMCC 1.10959</strain>
    </source>
</reference>
<proteinExistence type="predicted"/>
<dbReference type="EMBL" id="FPAW01000012">
    <property type="protein sequence ID" value="SFT91114.1"/>
    <property type="molecule type" value="Genomic_DNA"/>
</dbReference>
<name>A0A1I7BV87_9RHOB</name>